<keyword evidence="5" id="KW-0812">Transmembrane</keyword>
<proteinExistence type="inferred from homology"/>
<dbReference type="PANTHER" id="PTHR31646">
    <property type="entry name" value="ALPHA-1,2-MANNOSYLTRANSFERASE MNN2"/>
    <property type="match status" value="1"/>
</dbReference>
<dbReference type="Gene3D" id="3.90.550.10">
    <property type="entry name" value="Spore Coat Polysaccharide Biosynthesis Protein SpsA, Chain A"/>
    <property type="match status" value="1"/>
</dbReference>
<evidence type="ECO:0000256" key="5">
    <source>
        <dbReference type="ARBA" id="ARBA00022692"/>
    </source>
</evidence>
<evidence type="ECO:0000256" key="7">
    <source>
        <dbReference type="ARBA" id="ARBA00022989"/>
    </source>
</evidence>
<keyword evidence="8" id="KW-0333">Golgi apparatus</keyword>
<comment type="subcellular location">
    <subcellularLocation>
        <location evidence="1">Golgi apparatus membrane</location>
        <topology evidence="1">Single-pass type II membrane protein</topology>
    </subcellularLocation>
</comment>
<evidence type="ECO:0008006" key="12">
    <source>
        <dbReference type="Google" id="ProtNLM"/>
    </source>
</evidence>
<evidence type="ECO:0000313" key="10">
    <source>
        <dbReference type="EMBL" id="KAG0649442.1"/>
    </source>
</evidence>
<reference evidence="10" key="1">
    <citation type="submission" date="2019-07" db="EMBL/GenBank/DDBJ databases">
        <title>Hyphodiscus hymeniophilus genome sequencing and assembly.</title>
        <authorList>
            <person name="Kramer G."/>
            <person name="Nodwell J."/>
        </authorList>
    </citation>
    <scope>NUCLEOTIDE SEQUENCE</scope>
    <source>
        <strain evidence="10">ATCC 34498</strain>
    </source>
</reference>
<dbReference type="InterPro" id="IPR022751">
    <property type="entry name" value="Alpha_mannosyltransferase"/>
</dbReference>
<dbReference type="SUPFAM" id="SSF53448">
    <property type="entry name" value="Nucleotide-diphospho-sugar transferases"/>
    <property type="match status" value="1"/>
</dbReference>
<dbReference type="EMBL" id="VNKQ01000008">
    <property type="protein sequence ID" value="KAG0649442.1"/>
    <property type="molecule type" value="Genomic_DNA"/>
</dbReference>
<accession>A0A9P6VK57</accession>
<dbReference type="Proteomes" id="UP000785200">
    <property type="component" value="Unassembled WGS sequence"/>
</dbReference>
<dbReference type="AlphaFoldDB" id="A0A9P6VK57"/>
<name>A0A9P6VK57_9HELO</name>
<evidence type="ECO:0000256" key="2">
    <source>
        <dbReference type="ARBA" id="ARBA00004922"/>
    </source>
</evidence>
<keyword evidence="4" id="KW-0808">Transferase</keyword>
<dbReference type="GO" id="GO:0046354">
    <property type="term" value="P:mannan biosynthetic process"/>
    <property type="evidence" value="ECO:0007669"/>
    <property type="project" value="TreeGrafter"/>
</dbReference>
<evidence type="ECO:0000313" key="11">
    <source>
        <dbReference type="Proteomes" id="UP000785200"/>
    </source>
</evidence>
<keyword evidence="11" id="KW-1185">Reference proteome</keyword>
<evidence type="ECO:0000256" key="6">
    <source>
        <dbReference type="ARBA" id="ARBA00022968"/>
    </source>
</evidence>
<dbReference type="PANTHER" id="PTHR31646:SF1">
    <property type="entry name" value="ALPHA-1,2-MANNOSYLTRANSFERASE MNN2"/>
    <property type="match status" value="1"/>
</dbReference>
<comment type="similarity">
    <text evidence="3">Belongs to the MNN1/MNT family.</text>
</comment>
<sequence length="490" mass="54755">MGSLLLTSAALSGRHIALALLAVFGFFGLLLEHGNLGAQTIFPNISGLLSTEVNGHRSSVAGSEFWINFAPILAAAAPRCSKPEVTDDVPYFVRAPVPGSGFSERSVSVLNMEEKDVESMRRSHSWFVDQINDKAPTLEYEKGTRGIVTSAGGDYFPTLLVSLSFLRRTGSTLQVEVFLSNSEEYEEQMCEEVLPLLNAKCIILSDKIDESVLSFEIKHYQLKAFAMLFSSFEDILFLDADNFPVHPPEPLFTSEPFSSNRLVLWPDYWTPTFSPFFYTITGLERNSLEDRPTIEAGQVLVSKKHHAKTLLLAAYYNCYGDYYYRLMTQGGPGEGDKETFSSAALVLKAPLYTVDQATHPLGDRSGGALLQAHPTDDFESQSDEKVIIRPMFVHASWPPKLNAMRNIQGQRQWGSAENAADKFDGLDIEPVAWGYMVEMACKEGLEFRDWGNYNKTGLDVCGQTRRCFNDMFGREYAGEEEYSMWWAGRG</sequence>
<keyword evidence="9" id="KW-0472">Membrane</keyword>
<evidence type="ECO:0000256" key="4">
    <source>
        <dbReference type="ARBA" id="ARBA00022679"/>
    </source>
</evidence>
<comment type="caution">
    <text evidence="10">The sequence shown here is derived from an EMBL/GenBank/DDBJ whole genome shotgun (WGS) entry which is preliminary data.</text>
</comment>
<dbReference type="InterPro" id="IPR029044">
    <property type="entry name" value="Nucleotide-diphossugar_trans"/>
</dbReference>
<dbReference type="Pfam" id="PF11051">
    <property type="entry name" value="Mannosyl_trans3"/>
    <property type="match status" value="2"/>
</dbReference>
<comment type="pathway">
    <text evidence="2">Protein modification; protein glycosylation.</text>
</comment>
<dbReference type="GO" id="GO:0000026">
    <property type="term" value="F:alpha-1,2-mannosyltransferase activity"/>
    <property type="evidence" value="ECO:0007669"/>
    <property type="project" value="TreeGrafter"/>
</dbReference>
<gene>
    <name evidence="10" type="ORF">D0Z07_4572</name>
</gene>
<evidence type="ECO:0000256" key="3">
    <source>
        <dbReference type="ARBA" id="ARBA00009105"/>
    </source>
</evidence>
<organism evidence="10 11">
    <name type="scientific">Hyphodiscus hymeniophilus</name>
    <dbReference type="NCBI Taxonomy" id="353542"/>
    <lineage>
        <taxon>Eukaryota</taxon>
        <taxon>Fungi</taxon>
        <taxon>Dikarya</taxon>
        <taxon>Ascomycota</taxon>
        <taxon>Pezizomycotina</taxon>
        <taxon>Leotiomycetes</taxon>
        <taxon>Helotiales</taxon>
        <taxon>Hyphodiscaceae</taxon>
        <taxon>Hyphodiscus</taxon>
    </lineage>
</organism>
<keyword evidence="6" id="KW-0735">Signal-anchor</keyword>
<evidence type="ECO:0000256" key="1">
    <source>
        <dbReference type="ARBA" id="ARBA00004323"/>
    </source>
</evidence>
<protein>
    <recommendedName>
        <fullName evidence="12">Alpha-1,2-mannosyltransferase</fullName>
    </recommendedName>
</protein>
<keyword evidence="7" id="KW-1133">Transmembrane helix</keyword>
<dbReference type="OrthoDB" id="430354at2759"/>
<evidence type="ECO:0000256" key="8">
    <source>
        <dbReference type="ARBA" id="ARBA00023034"/>
    </source>
</evidence>
<dbReference type="GO" id="GO:0000139">
    <property type="term" value="C:Golgi membrane"/>
    <property type="evidence" value="ECO:0007669"/>
    <property type="project" value="UniProtKB-SubCell"/>
</dbReference>
<evidence type="ECO:0000256" key="9">
    <source>
        <dbReference type="ARBA" id="ARBA00023136"/>
    </source>
</evidence>